<dbReference type="SUPFAM" id="SSF51011">
    <property type="entry name" value="Glycosyl hydrolase domain"/>
    <property type="match status" value="1"/>
</dbReference>
<name>A0A173YGC8_9FIRM</name>
<dbReference type="PANTHER" id="PTHR43576:SF2">
    <property type="entry name" value="INTRACELLULAR EXO-ALPHA-L-ARABINOFURANOSIDASE 2"/>
    <property type="match status" value="1"/>
</dbReference>
<dbReference type="EC" id="3.2.1.55" evidence="5"/>
<evidence type="ECO:0000256" key="7">
    <source>
        <dbReference type="ARBA" id="ARBA00023277"/>
    </source>
</evidence>
<organism evidence="10 11">
    <name type="scientific">Fusicatenibacter saccharivorans</name>
    <dbReference type="NCBI Taxonomy" id="1150298"/>
    <lineage>
        <taxon>Bacteria</taxon>
        <taxon>Bacillati</taxon>
        <taxon>Bacillota</taxon>
        <taxon>Clostridia</taxon>
        <taxon>Lachnospirales</taxon>
        <taxon>Lachnospiraceae</taxon>
        <taxon>Fusicatenibacter</taxon>
    </lineage>
</organism>
<accession>A0A173YGC8</accession>
<comment type="pathway">
    <text evidence="2">Glycan metabolism.</text>
</comment>
<evidence type="ECO:0000256" key="3">
    <source>
        <dbReference type="ARBA" id="ARBA00007186"/>
    </source>
</evidence>
<dbReference type="GO" id="GO:0046556">
    <property type="term" value="F:alpha-L-arabinofuranosidase activity"/>
    <property type="evidence" value="ECO:0007669"/>
    <property type="project" value="UniProtKB-EC"/>
</dbReference>
<keyword evidence="7" id="KW-0119">Carbohydrate metabolism</keyword>
<evidence type="ECO:0000256" key="5">
    <source>
        <dbReference type="ARBA" id="ARBA00012670"/>
    </source>
</evidence>
<keyword evidence="6 10" id="KW-0378">Hydrolase</keyword>
<gene>
    <name evidence="10" type="primary">abfA_1</name>
    <name evidence="10" type="ORF">ERS852406_00458</name>
</gene>
<comment type="similarity">
    <text evidence="3">Belongs to the glycosyl hydrolase 51 family.</text>
</comment>
<sequence>MQKITFRKLAGEKYIYPELQGHFIEFLGSCIYDGIWVGEDSEIPNYHGIRKDLVDAFQKLHPPVIRWPGGCFADVYHWRNGIGPREQRPVTYNENFGTFETDPNQFGTHEMMEFCEMIGAKPWFNINMMTGSPSEMREWMEYCNRKEPTALSQERKTNGHEEPFGIEYWGIGNEVWDGGGKMTPQMYANEYRKFSSSCPSFGGGDQTFSMKCIASGPDGNKPKERAAWTKDFFKEMGKYRMPSLYGYDLHFYNWNLKQLQTEKKFDEKQWYDVINGCKELESVIHEQRRLIDAGLEALPKPEGPFQAAPRKCELIVGEWGNWHSSAFNARPALYQQCTMRDAVTTALTLDIFHRNTGDVRMACVAQSVNVLNSLFLTDGEHCILTPNYDVFDMYQVHQGAYTLGFEEKNKDPEVCIFASIKNDDIYVNLVNTSYSESKKIELKFKQCPEFVEAKTLYSQDPQNYNDAKHPNRVRCKEGKAPAREKDSFQIALPAASVSVYHFRKTETEK</sequence>
<protein>
    <recommendedName>
        <fullName evidence="5">non-reducing end alpha-L-arabinofuranosidase</fullName>
        <ecNumber evidence="5">3.2.1.55</ecNumber>
    </recommendedName>
</protein>
<proteinExistence type="inferred from homology"/>
<dbReference type="InterPro" id="IPR017853">
    <property type="entry name" value="GH"/>
</dbReference>
<dbReference type="EMBL" id="CYYV01000002">
    <property type="protein sequence ID" value="CUN62673.1"/>
    <property type="molecule type" value="Genomic_DNA"/>
</dbReference>
<dbReference type="Gene3D" id="2.60.40.1180">
    <property type="entry name" value="Golgi alpha-mannosidase II"/>
    <property type="match status" value="1"/>
</dbReference>
<evidence type="ECO:0000256" key="1">
    <source>
        <dbReference type="ARBA" id="ARBA00001462"/>
    </source>
</evidence>
<evidence type="ECO:0000259" key="9">
    <source>
        <dbReference type="SMART" id="SM00813"/>
    </source>
</evidence>
<dbReference type="InterPro" id="IPR055235">
    <property type="entry name" value="ASD1_cat"/>
</dbReference>
<dbReference type="RefSeq" id="WP_055226228.1">
    <property type="nucleotide sequence ID" value="NZ_CAXSRP010000008.1"/>
</dbReference>
<keyword evidence="8 10" id="KW-0326">Glycosidase</keyword>
<reference evidence="10 11" key="1">
    <citation type="submission" date="2015-09" db="EMBL/GenBank/DDBJ databases">
        <authorList>
            <consortium name="Pathogen Informatics"/>
        </authorList>
    </citation>
    <scope>NUCLEOTIDE SEQUENCE [LARGE SCALE GENOMIC DNA]</scope>
    <source>
        <strain evidence="10 11">2789STDY5608849</strain>
    </source>
</reference>
<dbReference type="Gene3D" id="3.20.20.80">
    <property type="entry name" value="Glycosidases"/>
    <property type="match status" value="1"/>
</dbReference>
<dbReference type="InterPro" id="IPR013780">
    <property type="entry name" value="Glyco_hydro_b"/>
</dbReference>
<dbReference type="Proteomes" id="UP000095706">
    <property type="component" value="Unassembled WGS sequence"/>
</dbReference>
<comment type="subunit">
    <text evidence="4">Homohexamer; trimer of dimers.</text>
</comment>
<dbReference type="GO" id="GO:0000272">
    <property type="term" value="P:polysaccharide catabolic process"/>
    <property type="evidence" value="ECO:0007669"/>
    <property type="project" value="TreeGrafter"/>
</dbReference>
<dbReference type="InterPro" id="IPR010720">
    <property type="entry name" value="Alpha-L-AF_C"/>
</dbReference>
<feature type="domain" description="Alpha-L-arabinofuranosidase C-terminal" evidence="9">
    <location>
        <begin position="317"/>
        <end position="496"/>
    </location>
</feature>
<evidence type="ECO:0000256" key="6">
    <source>
        <dbReference type="ARBA" id="ARBA00022801"/>
    </source>
</evidence>
<dbReference type="SUPFAM" id="SSF51445">
    <property type="entry name" value="(Trans)glycosidases"/>
    <property type="match status" value="1"/>
</dbReference>
<dbReference type="AlphaFoldDB" id="A0A173YGC8"/>
<dbReference type="Pfam" id="PF22848">
    <property type="entry name" value="ASD1_dom"/>
    <property type="match status" value="1"/>
</dbReference>
<evidence type="ECO:0000256" key="4">
    <source>
        <dbReference type="ARBA" id="ARBA00011165"/>
    </source>
</evidence>
<evidence type="ECO:0000313" key="11">
    <source>
        <dbReference type="Proteomes" id="UP000095706"/>
    </source>
</evidence>
<dbReference type="Pfam" id="PF06964">
    <property type="entry name" value="Alpha-L-AF_C"/>
    <property type="match status" value="1"/>
</dbReference>
<dbReference type="SMART" id="SM00813">
    <property type="entry name" value="Alpha-L-AF_C"/>
    <property type="match status" value="1"/>
</dbReference>
<dbReference type="PANTHER" id="PTHR43576">
    <property type="entry name" value="ALPHA-L-ARABINOFURANOSIDASE C-RELATED"/>
    <property type="match status" value="1"/>
</dbReference>
<evidence type="ECO:0000256" key="8">
    <source>
        <dbReference type="ARBA" id="ARBA00023295"/>
    </source>
</evidence>
<evidence type="ECO:0000256" key="2">
    <source>
        <dbReference type="ARBA" id="ARBA00004881"/>
    </source>
</evidence>
<evidence type="ECO:0000313" key="10">
    <source>
        <dbReference type="EMBL" id="CUN62673.1"/>
    </source>
</evidence>
<dbReference type="GO" id="GO:0046373">
    <property type="term" value="P:L-arabinose metabolic process"/>
    <property type="evidence" value="ECO:0007669"/>
    <property type="project" value="InterPro"/>
</dbReference>
<comment type="catalytic activity">
    <reaction evidence="1">
        <text>Hydrolysis of terminal non-reducing alpha-L-arabinofuranoside residues in alpha-L-arabinosides.</text>
        <dbReference type="EC" id="3.2.1.55"/>
    </reaction>
</comment>